<dbReference type="AlphaFoldDB" id="A0A016VG34"/>
<evidence type="ECO:0000313" key="3">
    <source>
        <dbReference type="Proteomes" id="UP000024635"/>
    </source>
</evidence>
<keyword evidence="1" id="KW-0732">Signal</keyword>
<accession>A0A016VG34</accession>
<protein>
    <submittedName>
        <fullName evidence="2">Uncharacterized protein</fullName>
    </submittedName>
</protein>
<feature type="signal peptide" evidence="1">
    <location>
        <begin position="1"/>
        <end position="20"/>
    </location>
</feature>
<evidence type="ECO:0000313" key="2">
    <source>
        <dbReference type="EMBL" id="EYC25987.1"/>
    </source>
</evidence>
<dbReference type="EMBL" id="JARK01001347">
    <property type="protein sequence ID" value="EYC25987.1"/>
    <property type="molecule type" value="Genomic_DNA"/>
</dbReference>
<reference evidence="3" key="1">
    <citation type="journal article" date="2015" name="Nat. Genet.">
        <title>The genome and transcriptome of the zoonotic hookworm Ancylostoma ceylanicum identify infection-specific gene families.</title>
        <authorList>
            <person name="Schwarz E.M."/>
            <person name="Hu Y."/>
            <person name="Antoshechkin I."/>
            <person name="Miller M.M."/>
            <person name="Sternberg P.W."/>
            <person name="Aroian R.V."/>
        </authorList>
    </citation>
    <scope>NUCLEOTIDE SEQUENCE</scope>
    <source>
        <strain evidence="3">HY135</strain>
    </source>
</reference>
<name>A0A016VG34_9BILA</name>
<proteinExistence type="predicted"/>
<evidence type="ECO:0000256" key="1">
    <source>
        <dbReference type="SAM" id="SignalP"/>
    </source>
</evidence>
<comment type="caution">
    <text evidence="2">The sequence shown here is derived from an EMBL/GenBank/DDBJ whole genome shotgun (WGS) entry which is preliminary data.</text>
</comment>
<organism evidence="2 3">
    <name type="scientific">Ancylostoma ceylanicum</name>
    <dbReference type="NCBI Taxonomy" id="53326"/>
    <lineage>
        <taxon>Eukaryota</taxon>
        <taxon>Metazoa</taxon>
        <taxon>Ecdysozoa</taxon>
        <taxon>Nematoda</taxon>
        <taxon>Chromadorea</taxon>
        <taxon>Rhabditida</taxon>
        <taxon>Rhabditina</taxon>
        <taxon>Rhabditomorpha</taxon>
        <taxon>Strongyloidea</taxon>
        <taxon>Ancylostomatidae</taxon>
        <taxon>Ancylostomatinae</taxon>
        <taxon>Ancylostoma</taxon>
    </lineage>
</organism>
<keyword evidence="3" id="KW-1185">Reference proteome</keyword>
<sequence>MDSTFILKVMLWTWFELTFALSPPPIPRDDVAGILHEEFSTSYGRLHFRYVLIVGGPISAVDRPQSIRIKNEVATATAMLGAILLWEYTGSLT</sequence>
<feature type="chain" id="PRO_5001489395" evidence="1">
    <location>
        <begin position="21"/>
        <end position="93"/>
    </location>
</feature>
<gene>
    <name evidence="2" type="primary">Acey_s0011.g1495</name>
    <name evidence="2" type="ORF">Y032_0011g1495</name>
</gene>
<dbReference type="Proteomes" id="UP000024635">
    <property type="component" value="Unassembled WGS sequence"/>
</dbReference>